<comment type="function">
    <text evidence="9">Essential subunit of the Sec protein translocation channel SecYEG. Clamps together the 2 halves of SecY. May contact the channel plug during translocation.</text>
</comment>
<keyword evidence="6 9" id="KW-1133">Transmembrane helix</keyword>
<organism evidence="10 11">
    <name type="scientific">Ottowia beijingensis</name>
    <dbReference type="NCBI Taxonomy" id="1207057"/>
    <lineage>
        <taxon>Bacteria</taxon>
        <taxon>Pseudomonadati</taxon>
        <taxon>Pseudomonadota</taxon>
        <taxon>Betaproteobacteria</taxon>
        <taxon>Burkholderiales</taxon>
        <taxon>Comamonadaceae</taxon>
        <taxon>Ottowia</taxon>
    </lineage>
</organism>
<dbReference type="Gene3D" id="1.20.5.1030">
    <property type="entry name" value="Preprotein translocase secy subunit"/>
    <property type="match status" value="1"/>
</dbReference>
<evidence type="ECO:0000256" key="5">
    <source>
        <dbReference type="ARBA" id="ARBA00022927"/>
    </source>
</evidence>
<dbReference type="GO" id="GO:0006605">
    <property type="term" value="P:protein targeting"/>
    <property type="evidence" value="ECO:0007669"/>
    <property type="project" value="UniProtKB-UniRule"/>
</dbReference>
<keyword evidence="4 9" id="KW-0812">Transmembrane</keyword>
<sequence>MASTQVETVSSGADKARLAIVGLLVIGALVAFYLLGAQGPLVQWGGLIAGLVLAAVVFFTSEYGKRLVAFGRDAWREVKKVVWPSRKETLQTTAFVFAFAVVMALFLWLTDKTLEWVLYDLVLGWRVDERHRGK</sequence>
<comment type="caution">
    <text evidence="10">The sequence shown here is derived from an EMBL/GenBank/DDBJ whole genome shotgun (WGS) entry which is preliminary data.</text>
</comment>
<dbReference type="Proteomes" id="UP000589716">
    <property type="component" value="Unassembled WGS sequence"/>
</dbReference>
<gene>
    <name evidence="9 10" type="primary">secE</name>
    <name evidence="10" type="ORF">H0I39_07690</name>
</gene>
<feature type="transmembrane region" description="Helical" evidence="9">
    <location>
        <begin position="18"/>
        <end position="35"/>
    </location>
</feature>
<reference evidence="10 11" key="1">
    <citation type="submission" date="2020-07" db="EMBL/GenBank/DDBJ databases">
        <authorList>
            <person name="Maaloum M."/>
        </authorList>
    </citation>
    <scope>NUCLEOTIDE SEQUENCE [LARGE SCALE GENOMIC DNA]</scope>
    <source>
        <strain evidence="10 11">GCS-AN-3</strain>
    </source>
</reference>
<dbReference type="Pfam" id="PF00584">
    <property type="entry name" value="SecE"/>
    <property type="match status" value="1"/>
</dbReference>
<comment type="caution">
    <text evidence="9">Lacks conserved residue(s) required for the propagation of feature annotation.</text>
</comment>
<dbReference type="EMBL" id="JACCKX010000001">
    <property type="protein sequence ID" value="NZA01667.1"/>
    <property type="molecule type" value="Genomic_DNA"/>
</dbReference>
<proteinExistence type="inferred from homology"/>
<evidence type="ECO:0000256" key="6">
    <source>
        <dbReference type="ARBA" id="ARBA00022989"/>
    </source>
</evidence>
<dbReference type="PANTHER" id="PTHR33910">
    <property type="entry name" value="PROTEIN TRANSLOCASE SUBUNIT SECE"/>
    <property type="match status" value="1"/>
</dbReference>
<evidence type="ECO:0000256" key="2">
    <source>
        <dbReference type="ARBA" id="ARBA00022448"/>
    </source>
</evidence>
<dbReference type="InterPro" id="IPR005807">
    <property type="entry name" value="SecE_bac"/>
</dbReference>
<dbReference type="NCBIfam" id="TIGR00964">
    <property type="entry name" value="secE_bact"/>
    <property type="match status" value="1"/>
</dbReference>
<dbReference type="InterPro" id="IPR038379">
    <property type="entry name" value="SecE_sf"/>
</dbReference>
<evidence type="ECO:0000313" key="11">
    <source>
        <dbReference type="Proteomes" id="UP000589716"/>
    </source>
</evidence>
<dbReference type="GO" id="GO:0005886">
    <property type="term" value="C:plasma membrane"/>
    <property type="evidence" value="ECO:0007669"/>
    <property type="project" value="UniProtKB-UniRule"/>
</dbReference>
<dbReference type="PANTHER" id="PTHR33910:SF1">
    <property type="entry name" value="PROTEIN TRANSLOCASE SUBUNIT SECE"/>
    <property type="match status" value="1"/>
</dbReference>
<feature type="transmembrane region" description="Helical" evidence="9">
    <location>
        <begin position="89"/>
        <end position="109"/>
    </location>
</feature>
<keyword evidence="3 9" id="KW-1003">Cell membrane</keyword>
<keyword evidence="8 9" id="KW-0472">Membrane</keyword>
<comment type="similarity">
    <text evidence="9">Belongs to the SecE/SEC61-gamma family.</text>
</comment>
<evidence type="ECO:0000256" key="8">
    <source>
        <dbReference type="ARBA" id="ARBA00023136"/>
    </source>
</evidence>
<evidence type="ECO:0000256" key="4">
    <source>
        <dbReference type="ARBA" id="ARBA00022692"/>
    </source>
</evidence>
<accession>A0A853IVR5</accession>
<dbReference type="HAMAP" id="MF_00422">
    <property type="entry name" value="SecE"/>
    <property type="match status" value="1"/>
</dbReference>
<comment type="subunit">
    <text evidence="9">Component of the Sec protein translocase complex. Heterotrimer consisting of SecY, SecE and SecG subunits. The heterotrimers can form oligomers, although 1 heterotrimer is thought to be able to translocate proteins. Interacts with the ribosome. Interacts with SecDF, and other proteins may be involved. Interacts with SecA.</text>
</comment>
<evidence type="ECO:0000256" key="3">
    <source>
        <dbReference type="ARBA" id="ARBA00022475"/>
    </source>
</evidence>
<protein>
    <recommendedName>
        <fullName evidence="9">Protein translocase subunit SecE</fullName>
    </recommendedName>
</protein>
<dbReference type="GO" id="GO:0065002">
    <property type="term" value="P:intracellular protein transmembrane transport"/>
    <property type="evidence" value="ECO:0007669"/>
    <property type="project" value="UniProtKB-UniRule"/>
</dbReference>
<dbReference type="RefSeq" id="WP_180550111.1">
    <property type="nucleotide sequence ID" value="NZ_JACCKX010000001.1"/>
</dbReference>
<dbReference type="GO" id="GO:0008320">
    <property type="term" value="F:protein transmembrane transporter activity"/>
    <property type="evidence" value="ECO:0007669"/>
    <property type="project" value="UniProtKB-UniRule"/>
</dbReference>
<name>A0A853IVR5_9BURK</name>
<dbReference type="GO" id="GO:0009306">
    <property type="term" value="P:protein secretion"/>
    <property type="evidence" value="ECO:0007669"/>
    <property type="project" value="UniProtKB-UniRule"/>
</dbReference>
<evidence type="ECO:0000256" key="7">
    <source>
        <dbReference type="ARBA" id="ARBA00023010"/>
    </source>
</evidence>
<dbReference type="AlphaFoldDB" id="A0A853IVR5"/>
<keyword evidence="11" id="KW-1185">Reference proteome</keyword>
<keyword evidence="2 9" id="KW-0813">Transport</keyword>
<keyword evidence="7 9" id="KW-0811">Translocation</keyword>
<dbReference type="GO" id="GO:0043952">
    <property type="term" value="P:protein transport by the Sec complex"/>
    <property type="evidence" value="ECO:0007669"/>
    <property type="project" value="UniProtKB-UniRule"/>
</dbReference>
<feature type="transmembrane region" description="Helical" evidence="9">
    <location>
        <begin position="41"/>
        <end position="60"/>
    </location>
</feature>
<evidence type="ECO:0000256" key="1">
    <source>
        <dbReference type="ARBA" id="ARBA00004370"/>
    </source>
</evidence>
<evidence type="ECO:0000256" key="9">
    <source>
        <dbReference type="HAMAP-Rule" id="MF_00422"/>
    </source>
</evidence>
<comment type="subcellular location">
    <subcellularLocation>
        <location evidence="1">Membrane</location>
    </subcellularLocation>
</comment>
<evidence type="ECO:0000313" key="10">
    <source>
        <dbReference type="EMBL" id="NZA01667.1"/>
    </source>
</evidence>
<dbReference type="InterPro" id="IPR001901">
    <property type="entry name" value="Translocase_SecE/Sec61-g"/>
</dbReference>
<dbReference type="NCBIfam" id="NF004371">
    <property type="entry name" value="PRK05740.1-1"/>
    <property type="match status" value="1"/>
</dbReference>
<keyword evidence="5 9" id="KW-0653">Protein transport</keyword>